<accession>A0AAU7S5V3</accession>
<dbReference type="AlphaFoldDB" id="A0AAU7S5V3"/>
<dbReference type="RefSeq" id="WP_349963054.1">
    <property type="nucleotide sequence ID" value="NZ_CP157963.1"/>
</dbReference>
<name>A0AAU7S5V3_9HYPH</name>
<geneLocation type="plasmid" evidence="2">
    <name>unnamed3</name>
</geneLocation>
<keyword evidence="2" id="KW-0614">Plasmid</keyword>
<feature type="chain" id="PRO_5043717125" evidence="1">
    <location>
        <begin position="27"/>
        <end position="335"/>
    </location>
</feature>
<reference evidence="2" key="1">
    <citation type="submission" date="2024-06" db="EMBL/GenBank/DDBJ databases">
        <authorList>
            <person name="Li T."/>
            <person name="Gao R."/>
        </authorList>
    </citation>
    <scope>NUCLEOTIDE SEQUENCE</scope>
    <source>
        <strain evidence="2">ZPR3</strain>
        <plasmid evidence="2">unnamed3</plasmid>
    </source>
</reference>
<evidence type="ECO:0000256" key="1">
    <source>
        <dbReference type="SAM" id="SignalP"/>
    </source>
</evidence>
<gene>
    <name evidence="2" type="ORF">ABM479_33470</name>
</gene>
<sequence>MRSESNLALNFLICALLATTASPAMAACTVPNVLSNGQTADATQVMQNFAAVAGCADATTPSGGQNTIQFETSSGKLGGVALPDGQVVIGTTGGAPQAKALTAGPGIAIMNAPGGITISATSSGSANAVDWLNEAAVIRPLSSNFSIVTSTTAPAGASLVPTVRGMALTTTAVADGTSIMAETATPSGHWQATMLAVYSGPLANASFPAIAVRDSISHRAVEFGIGGSGTTSYQAAYTRTVGGLGLDTVLGQTTAADAGLPPPSQPIWSRVTYDGTNLSWAFSRDGEVFSTVFTVLAVDNLSNVDRVGPVALFQQPTHASWPSAYHVLSWRLASM</sequence>
<dbReference type="EMBL" id="CP157963">
    <property type="protein sequence ID" value="XBT97808.1"/>
    <property type="molecule type" value="Genomic_DNA"/>
</dbReference>
<protein>
    <submittedName>
        <fullName evidence="2">Uncharacterized protein</fullName>
    </submittedName>
</protein>
<evidence type="ECO:0000313" key="2">
    <source>
        <dbReference type="EMBL" id="XBT97808.1"/>
    </source>
</evidence>
<dbReference type="PROSITE" id="PS51257">
    <property type="entry name" value="PROKAR_LIPOPROTEIN"/>
    <property type="match status" value="1"/>
</dbReference>
<keyword evidence="1" id="KW-0732">Signal</keyword>
<feature type="signal peptide" evidence="1">
    <location>
        <begin position="1"/>
        <end position="26"/>
    </location>
</feature>
<organism evidence="2">
    <name type="scientific">Rhizobium sp. ZPR3</name>
    <dbReference type="NCBI Taxonomy" id="3158967"/>
    <lineage>
        <taxon>Bacteria</taxon>
        <taxon>Pseudomonadati</taxon>
        <taxon>Pseudomonadota</taxon>
        <taxon>Alphaproteobacteria</taxon>
        <taxon>Hyphomicrobiales</taxon>
        <taxon>Rhizobiaceae</taxon>
        <taxon>Rhizobium/Agrobacterium group</taxon>
        <taxon>Rhizobium</taxon>
    </lineage>
</organism>
<proteinExistence type="predicted"/>